<dbReference type="RefSeq" id="WP_380046604.1">
    <property type="nucleotide sequence ID" value="NZ_JBHLTC010000014.1"/>
</dbReference>
<feature type="domain" description="Amidohydrolase-related" evidence="2">
    <location>
        <begin position="5"/>
        <end position="280"/>
    </location>
</feature>
<dbReference type="InterPro" id="IPR032466">
    <property type="entry name" value="Metal_Hydrolase"/>
</dbReference>
<evidence type="ECO:0000313" key="4">
    <source>
        <dbReference type="Proteomes" id="UP001589890"/>
    </source>
</evidence>
<comment type="caution">
    <text evidence="3">The sequence shown here is derived from an EMBL/GenBank/DDBJ whole genome shotgun (WGS) entry which is preliminary data.</text>
</comment>
<keyword evidence="4" id="KW-1185">Reference proteome</keyword>
<dbReference type="Pfam" id="PF04909">
    <property type="entry name" value="Amidohydro_2"/>
    <property type="match status" value="1"/>
</dbReference>
<dbReference type="InterPro" id="IPR006680">
    <property type="entry name" value="Amidohydro-rel"/>
</dbReference>
<dbReference type="Gene3D" id="3.20.20.140">
    <property type="entry name" value="Metal-dependent hydrolases"/>
    <property type="match status" value="1"/>
</dbReference>
<evidence type="ECO:0000259" key="2">
    <source>
        <dbReference type="Pfam" id="PF04909"/>
    </source>
</evidence>
<proteinExistence type="inferred from homology"/>
<dbReference type="Proteomes" id="UP001589890">
    <property type="component" value="Unassembled WGS sequence"/>
</dbReference>
<evidence type="ECO:0000313" key="3">
    <source>
        <dbReference type="EMBL" id="MFC0624829.1"/>
    </source>
</evidence>
<gene>
    <name evidence="3" type="ORF">ACFFGN_12200</name>
</gene>
<dbReference type="EMBL" id="JBHLTC010000014">
    <property type="protein sequence ID" value="MFC0624829.1"/>
    <property type="molecule type" value="Genomic_DNA"/>
</dbReference>
<sequence length="282" mass="30607">MTGRVDAHHHVWDLQVRAQSWMTGPSMDPIRRSFSAEDLAPLAADAGITATVLVQTVGLAAETPEFLEVAASNDLVAGVVGWLDLTASSVRDALAGLLERPDGHWLKGIRHQVHDEPDDLWLERADVRRGLAAVAEAGLTYDLLTKPPQLPAAIHTVQAMPELSFVLDHISKPPIGTGELEPWARGLRELASYPNVTCKLSGLVTEADWAGWTVDDLRPYAEIVLDAFGPDRVMFGSDWPVCLLAASYAEVVAAAEDLTSYLTPTERDAVFGQTARHTYSLP</sequence>
<name>A0ABV6QJK1_9ACTN</name>
<protein>
    <submittedName>
        <fullName evidence="3">Amidohydrolase family protein</fullName>
    </submittedName>
</protein>
<accession>A0ABV6QJK1</accession>
<dbReference type="SUPFAM" id="SSF51556">
    <property type="entry name" value="Metallo-dependent hydrolases"/>
    <property type="match status" value="1"/>
</dbReference>
<evidence type="ECO:0000256" key="1">
    <source>
        <dbReference type="ARBA" id="ARBA00038310"/>
    </source>
</evidence>
<dbReference type="InterPro" id="IPR052350">
    <property type="entry name" value="Metallo-dep_Lactonases"/>
</dbReference>
<organism evidence="3 4">
    <name type="scientific">Kribbella deserti</name>
    <dbReference type="NCBI Taxonomy" id="1926257"/>
    <lineage>
        <taxon>Bacteria</taxon>
        <taxon>Bacillati</taxon>
        <taxon>Actinomycetota</taxon>
        <taxon>Actinomycetes</taxon>
        <taxon>Propionibacteriales</taxon>
        <taxon>Kribbellaceae</taxon>
        <taxon>Kribbella</taxon>
    </lineage>
</organism>
<reference evidence="3 4" key="1">
    <citation type="submission" date="2024-09" db="EMBL/GenBank/DDBJ databases">
        <authorList>
            <person name="Sun Q."/>
            <person name="Mori K."/>
        </authorList>
    </citation>
    <scope>NUCLEOTIDE SEQUENCE [LARGE SCALE GENOMIC DNA]</scope>
    <source>
        <strain evidence="3 4">CGMCC 1.15906</strain>
    </source>
</reference>
<dbReference type="PANTHER" id="PTHR43569:SF2">
    <property type="entry name" value="AMIDOHYDROLASE-RELATED DOMAIN-CONTAINING PROTEIN"/>
    <property type="match status" value="1"/>
</dbReference>
<dbReference type="PANTHER" id="PTHR43569">
    <property type="entry name" value="AMIDOHYDROLASE"/>
    <property type="match status" value="1"/>
</dbReference>
<comment type="similarity">
    <text evidence="1">Belongs to the metallo-dependent hydrolases superfamily.</text>
</comment>